<dbReference type="InterPro" id="IPR003591">
    <property type="entry name" value="Leu-rich_rpt_typical-subtyp"/>
</dbReference>
<dbReference type="EMBL" id="RHLC01000039">
    <property type="protein sequence ID" value="TPP54813.1"/>
    <property type="molecule type" value="Genomic_DNA"/>
</dbReference>
<gene>
    <name evidence="5" type="ORF">CGC21_24100</name>
</gene>
<dbReference type="PANTHER" id="PTHR48051:SF54">
    <property type="entry name" value="LEUCINE-RICH REPEAT-CONTAINING PROTEIN"/>
    <property type="match status" value="1"/>
</dbReference>
<sequence>MSGSSSVAGTAPGAIEDAGSSSPVFGSGVHVGRSGNVDLSGRDLDVLGPQMVHMINEDELHRTATSLRLSNNRLYALAKELPLLSNLRELDIDHNRFQRFPEVLVRLPRLWRINASFNPIDSVRGFDVLPRLLSLRSLTVRDCSLKEIPMAVIQCEVLEELDVGNNPEIKITGVALHRLKRLKKLGVANCNLGGRTLPNAIKRMRLTSLDISGNAFTFTDPNFFGRSMPHSLIELHLVGMNLTAPPAVVALLKKLKFLDLAENPIETLDVLAGRVVKRLHHVASNGTVATAGTNGFSDAPAEEEDDFEEDETSTHASGGVASAVTSRVSLSKASREGIVSHVTQPIPLKRLSLRACNFRMVPKYFHKLDQLEELDLSENENLDDPNMTLFSLQSLVTLNIVGCPFAEDPSQSRNEWFDIGKLRNLRNIQWEVWKSEHNMSPYRTKIPIELCALRLRTLNEVQLRRNLFTGDIIETVINLLSDGYFKVDLSVDEMILHTHVAAVKAFTEGERFFFPKTITEVPNLKCGVDPASLGQVHLKIALSRYIFFLAIQAANYDAVIIPPLDVMIIHYAQLTVHPLKYRTDCEAVCGRILDCNYRTFFAEQKKHQAEAKSVVDASRRIWNLMVRSAQRDLAWLRYDFWDKRLRASAADGAAGAAFSGEHTAIPKTLPLLVGKTTAEVTQDWQSMMSIDSAHDLAGVLDQAITSHFSEKGVEDFGASIQQFYEINRCFLCHEDSLWKADLDWNRYVKFLTLYAYRCAVLEGDTAYVVEPVADEEGNLVAPDRTTSMLGKHYDSMNNRSFDDAGKYLPKPQDGGQKGPPNIVSENQAESSGVPQTRTASGFARRSLSTLQKASKSNKRLTMVRQLEGNPVPTIGIIFMLHAHRTSHLKYYQSMSLFAIENVDVVWGAAGYGILKQMQGAWMALYDEAYVSENKEMLFSYLVQNGVLMPTSDPCDAANTVAGDGSATAKKSGGTSKQKHRYAYVSDVAPHRSCIKARPRNADNFGRRVTFCSADTEFGVFYSVSVTPSRRPKRPNAGASISPSRTSLSRGASPAKSPAVLRERGRSVSPSVKKGIRPGIADDAAAVHKGSGAAYPNAGHATSSTASPSVTGGSLSHFAQDGRRLEPNTCETTFSFHGQYEHIAVAHRTATLWCANTATGAMDLYSCVTGQFVTSLLPLHEEVVARRAELSELPLSAPSAKGTNGSAKGATGGLLGSHWGSTALTPRSRGLVPTGGGRRLSTLSSTSAAAHHHRTASNSLSASSLASAWARVPEGDLRATALCATATHMWVGYTNGTVAVYDALLLKLVTFGRLHTDRIVSIVALFNGQTVSASTDGLLILWDTEQGGFEAVTRVTVLLDAVREGAGALCAMASISPATRVCCGFESGVIYNVRIASRPQEQTAPQSVRGHHGRVNDMAVVRDVLFTAAEDNTVCAWHCGGAAGARGAQRLDGGDGGGSAPSNPFLRAARDAGHARFGPHMGGSVRMLKRIPVRPCVRCLLAEEQTRSVWVAYADGLVERWSANPDDDYGVEEVVENALAASLSAGNGGVRALLSLSVVQTMQWLALSSNGVNKVWYGHRNTLEIDLAHSISTLAQVVEQDTVDAAAWRERVNLLKQKELERKQKYVCILEQLSEQRVLLRHYDMWKRSVLFFGTRRRRVAAIADTLEKKSRLQLARRFFNKWGSFYDAQQRHMRVYVLSMALSRATEQQQLQGYFLRWQSYLVHRQVRRKAAKSAQVLARMVNAAIMGSCFHRWRAAAAATTRRQRDRISAEQLALLANKAQRQVLQRVLRQWVAHHDTQKTLPRQVPTAAAEGAPRDGLPVPETSALSRFAAHYAQQQQQRRGRQALQVWRRWTRWRARQASLAAVAALREQQLLHEARQRFFLRWRQRVHARHVDENTQQLKMLEVELRRAEAEHGDIFEKLQLQRQLDLVLERQSAEEARLAQIKEQLASAEHTCSELRARQLQRTIVGSNGAAHAGSCGSSLTTSSGAATGASAAVAPADASRRSSVARFAGTDTDLSLSTTSEGLPLAQQQQVVLSALSRGHMASNAAWYRSMVDQQRLSPIVLSHMPTEEAVHHVMGQLKGNVVNLYTDLALFRQVKDRRRAGTSAVGILLEAFGEVKRLIVTTVRGTSANAASAAAARMGGKATRWPLSMEALDCIPVHHCATVLSAIKTLVVAYDLLQPEDMISVQTTCEEVVVNADWIFLIARACYLRRKPVPPANNRQLI</sequence>
<feature type="compositionally biased region" description="Acidic residues" evidence="4">
    <location>
        <begin position="300"/>
        <end position="311"/>
    </location>
</feature>
<dbReference type="InterPro" id="IPR001611">
    <property type="entry name" value="Leu-rich_rpt"/>
</dbReference>
<keyword evidence="1" id="KW-0433">Leucine-rich repeat</keyword>
<dbReference type="FunFam" id="3.80.10.10:FF:001464">
    <property type="entry name" value="Leucine_rich_repeat/Leucine_Rich_Repeat_-_putative"/>
    <property type="match status" value="1"/>
</dbReference>
<keyword evidence="2" id="KW-0677">Repeat</keyword>
<evidence type="ECO:0000256" key="1">
    <source>
        <dbReference type="ARBA" id="ARBA00022614"/>
    </source>
</evidence>
<dbReference type="InterPro" id="IPR015943">
    <property type="entry name" value="WD40/YVTN_repeat-like_dom_sf"/>
</dbReference>
<dbReference type="VEuPathDB" id="TriTrypDB:LDHU3_06.1160"/>
<dbReference type="SUPFAM" id="SSF50978">
    <property type="entry name" value="WD40 repeat-like"/>
    <property type="match status" value="1"/>
</dbReference>
<dbReference type="PROSITE" id="PS51450">
    <property type="entry name" value="LRR"/>
    <property type="match status" value="1"/>
</dbReference>
<dbReference type="FunFam" id="3.80.10.10:FF:001221">
    <property type="entry name" value="Leucine_rich_repeat/Leucine_Rich_Repeat_-_putative"/>
    <property type="match status" value="1"/>
</dbReference>
<protein>
    <submittedName>
        <fullName evidence="5">Leucine rich repeat family protein</fullName>
    </submittedName>
</protein>
<evidence type="ECO:0000256" key="3">
    <source>
        <dbReference type="SAM" id="Coils"/>
    </source>
</evidence>
<feature type="compositionally biased region" description="Polar residues" evidence="4">
    <location>
        <begin position="1038"/>
        <end position="1049"/>
    </location>
</feature>
<evidence type="ECO:0000256" key="4">
    <source>
        <dbReference type="SAM" id="MobiDB-lite"/>
    </source>
</evidence>
<feature type="compositionally biased region" description="Polar residues" evidence="4">
    <location>
        <begin position="823"/>
        <end position="839"/>
    </location>
</feature>
<dbReference type="SMART" id="SM00369">
    <property type="entry name" value="LRR_TYP"/>
    <property type="match status" value="3"/>
</dbReference>
<evidence type="ECO:0000256" key="2">
    <source>
        <dbReference type="ARBA" id="ARBA00022737"/>
    </source>
</evidence>
<dbReference type="VEuPathDB" id="TriTrypDB:LdBPK_061020.1"/>
<feature type="region of interest" description="Disordered" evidence="4">
    <location>
        <begin position="804"/>
        <end position="839"/>
    </location>
</feature>
<organism evidence="5 6">
    <name type="scientific">Leishmania donovani</name>
    <dbReference type="NCBI Taxonomy" id="5661"/>
    <lineage>
        <taxon>Eukaryota</taxon>
        <taxon>Discoba</taxon>
        <taxon>Euglenozoa</taxon>
        <taxon>Kinetoplastea</taxon>
        <taxon>Metakinetoplastina</taxon>
        <taxon>Trypanosomatida</taxon>
        <taxon>Trypanosomatidae</taxon>
        <taxon>Leishmaniinae</taxon>
        <taxon>Leishmania</taxon>
    </lineage>
</organism>
<proteinExistence type="predicted"/>
<dbReference type="SMART" id="SM00320">
    <property type="entry name" value="WD40"/>
    <property type="match status" value="3"/>
</dbReference>
<dbReference type="InterPro" id="IPR036322">
    <property type="entry name" value="WD40_repeat_dom_sf"/>
</dbReference>
<dbReference type="Gene3D" id="2.130.10.10">
    <property type="entry name" value="YVTN repeat-like/Quinoprotein amine dehydrogenase"/>
    <property type="match status" value="1"/>
</dbReference>
<keyword evidence="3" id="KW-0175">Coiled coil</keyword>
<dbReference type="VEuPathDB" id="TriTrypDB:LDHU3_06.1150"/>
<dbReference type="GO" id="GO:0005737">
    <property type="term" value="C:cytoplasm"/>
    <property type="evidence" value="ECO:0007669"/>
    <property type="project" value="TreeGrafter"/>
</dbReference>
<feature type="region of interest" description="Disordered" evidence="4">
    <location>
        <begin position="1801"/>
        <end position="1822"/>
    </location>
</feature>
<dbReference type="VEuPathDB" id="TriTrypDB:LdBPK_061010.1"/>
<dbReference type="VEuPathDB" id="TriTrypDB:LdCL_060015300"/>
<feature type="compositionally biased region" description="Low complexity" evidence="4">
    <location>
        <begin position="809"/>
        <end position="820"/>
    </location>
</feature>
<evidence type="ECO:0000313" key="5">
    <source>
        <dbReference type="EMBL" id="TPP54813.1"/>
    </source>
</evidence>
<dbReference type="Proteomes" id="UP000318447">
    <property type="component" value="Unassembled WGS sequence"/>
</dbReference>
<comment type="caution">
    <text evidence="5">The sequence shown here is derived from an EMBL/GenBank/DDBJ whole genome shotgun (WGS) entry which is preliminary data.</text>
</comment>
<name>A0A504Y1S2_LEIDO</name>
<accession>A0A504Y1S2</accession>
<feature type="coiled-coil region" evidence="3">
    <location>
        <begin position="1896"/>
        <end position="1964"/>
    </location>
</feature>
<dbReference type="SUPFAM" id="SSF52058">
    <property type="entry name" value="L domain-like"/>
    <property type="match status" value="1"/>
</dbReference>
<dbReference type="Pfam" id="PF13855">
    <property type="entry name" value="LRR_8"/>
    <property type="match status" value="1"/>
</dbReference>
<feature type="region of interest" description="Disordered" evidence="4">
    <location>
        <begin position="290"/>
        <end position="320"/>
    </location>
</feature>
<dbReference type="VEuPathDB" id="TriTrypDB:LdCL_060015200"/>
<dbReference type="Gene3D" id="3.80.10.10">
    <property type="entry name" value="Ribonuclease Inhibitor"/>
    <property type="match status" value="2"/>
</dbReference>
<feature type="region of interest" description="Disordered" evidence="4">
    <location>
        <begin position="1026"/>
        <end position="1075"/>
    </location>
</feature>
<feature type="region of interest" description="Disordered" evidence="4">
    <location>
        <begin position="1225"/>
        <end position="1247"/>
    </location>
</feature>
<feature type="compositionally biased region" description="Low complexity" evidence="4">
    <location>
        <begin position="1238"/>
        <end position="1247"/>
    </location>
</feature>
<dbReference type="InterPro" id="IPR032675">
    <property type="entry name" value="LRR_dom_sf"/>
</dbReference>
<evidence type="ECO:0000313" key="6">
    <source>
        <dbReference type="Proteomes" id="UP000318447"/>
    </source>
</evidence>
<dbReference type="InterPro" id="IPR050216">
    <property type="entry name" value="LRR_domain-containing"/>
</dbReference>
<reference evidence="6" key="1">
    <citation type="submission" date="2019-02" db="EMBL/GenBank/DDBJ databases">
        <title>FDA dAtabase for Regulatory Grade micrObial Sequences (FDA-ARGOS): Supporting development and validation of Infectious Disease Dx tests.</title>
        <authorList>
            <person name="Duncan R."/>
            <person name="Fisher C."/>
            <person name="Tallon L."/>
            <person name="Sadzewicz L."/>
            <person name="Sengamalay N."/>
            <person name="Ott S."/>
            <person name="Godinez A."/>
            <person name="Nagaraj S."/>
            <person name="Vavikolanu K."/>
            <person name="Nadendla S."/>
            <person name="Aluvathingal J."/>
            <person name="Sichtig H."/>
        </authorList>
    </citation>
    <scope>NUCLEOTIDE SEQUENCE [LARGE SCALE GENOMIC DNA]</scope>
    <source>
        <strain evidence="6">FDAARGOS_361</strain>
    </source>
</reference>
<dbReference type="PANTHER" id="PTHR48051">
    <property type="match status" value="1"/>
</dbReference>
<dbReference type="InterPro" id="IPR001680">
    <property type="entry name" value="WD40_rpt"/>
</dbReference>